<keyword evidence="9 10" id="KW-0998">Cell outer membrane</keyword>
<comment type="similarity">
    <text evidence="10 11">Belongs to the TonB-dependent receptor family.</text>
</comment>
<keyword evidence="16" id="KW-1185">Reference proteome</keyword>
<dbReference type="Gene3D" id="2.60.40.1120">
    <property type="entry name" value="Carboxypeptidase-like, regulatory domain"/>
    <property type="match status" value="1"/>
</dbReference>
<keyword evidence="4 10" id="KW-0812">Transmembrane</keyword>
<dbReference type="SUPFAM" id="SSF49464">
    <property type="entry name" value="Carboxypeptidase regulatory domain-like"/>
    <property type="match status" value="1"/>
</dbReference>
<comment type="caution">
    <text evidence="15">The sequence shown here is derived from an EMBL/GenBank/DDBJ whole genome shotgun (WGS) entry which is preliminary data.</text>
</comment>
<keyword evidence="7 10" id="KW-0472">Membrane</keyword>
<dbReference type="Gene3D" id="2.40.170.20">
    <property type="entry name" value="TonB-dependent receptor, beta-barrel domain"/>
    <property type="match status" value="1"/>
</dbReference>
<dbReference type="EMBL" id="JAGTXB010000010">
    <property type="protein sequence ID" value="MBS0029791.1"/>
    <property type="molecule type" value="Genomic_DNA"/>
</dbReference>
<dbReference type="Proteomes" id="UP000676386">
    <property type="component" value="Unassembled WGS sequence"/>
</dbReference>
<keyword evidence="5 12" id="KW-0732">Signal</keyword>
<accession>A0ABS5J3J1</accession>
<dbReference type="Gene3D" id="2.170.130.10">
    <property type="entry name" value="TonB-dependent receptor, plug domain"/>
    <property type="match status" value="1"/>
</dbReference>
<evidence type="ECO:0000313" key="15">
    <source>
        <dbReference type="EMBL" id="MBS0029791.1"/>
    </source>
</evidence>
<dbReference type="Pfam" id="PF00593">
    <property type="entry name" value="TonB_dep_Rec_b-barrel"/>
    <property type="match status" value="1"/>
</dbReference>
<name>A0ABS5J3J1_9BACT</name>
<evidence type="ECO:0000313" key="16">
    <source>
        <dbReference type="Proteomes" id="UP000676386"/>
    </source>
</evidence>
<dbReference type="SUPFAM" id="SSF56935">
    <property type="entry name" value="Porins"/>
    <property type="match status" value="1"/>
</dbReference>
<reference evidence="15 16" key="1">
    <citation type="submission" date="2021-04" db="EMBL/GenBank/DDBJ databases">
        <title>Chitinophaga sp. nov., isolated from the rhizosphere soil.</title>
        <authorList>
            <person name="He S."/>
        </authorList>
    </citation>
    <scope>NUCLEOTIDE SEQUENCE [LARGE SCALE GENOMIC DNA]</scope>
    <source>
        <strain evidence="15 16">2R12</strain>
    </source>
</reference>
<comment type="subcellular location">
    <subcellularLocation>
        <location evidence="1 10">Cell outer membrane</location>
        <topology evidence="1 10">Multi-pass membrane protein</topology>
    </subcellularLocation>
</comment>
<protein>
    <submittedName>
        <fullName evidence="15">TonB-dependent receptor</fullName>
    </submittedName>
</protein>
<dbReference type="InterPro" id="IPR039426">
    <property type="entry name" value="TonB-dep_rcpt-like"/>
</dbReference>
<keyword evidence="3 10" id="KW-1134">Transmembrane beta strand</keyword>
<keyword evidence="8 15" id="KW-0675">Receptor</keyword>
<evidence type="ECO:0000256" key="3">
    <source>
        <dbReference type="ARBA" id="ARBA00022452"/>
    </source>
</evidence>
<evidence type="ECO:0000259" key="14">
    <source>
        <dbReference type="Pfam" id="PF07715"/>
    </source>
</evidence>
<keyword evidence="2 10" id="KW-0813">Transport</keyword>
<dbReference type="InterPro" id="IPR012910">
    <property type="entry name" value="Plug_dom"/>
</dbReference>
<evidence type="ECO:0000256" key="6">
    <source>
        <dbReference type="ARBA" id="ARBA00023077"/>
    </source>
</evidence>
<dbReference type="InterPro" id="IPR036942">
    <property type="entry name" value="Beta-barrel_TonB_sf"/>
</dbReference>
<keyword evidence="6 11" id="KW-0798">TonB box</keyword>
<dbReference type="Pfam" id="PF13715">
    <property type="entry name" value="CarbopepD_reg_2"/>
    <property type="match status" value="1"/>
</dbReference>
<evidence type="ECO:0000256" key="11">
    <source>
        <dbReference type="RuleBase" id="RU003357"/>
    </source>
</evidence>
<evidence type="ECO:0000256" key="2">
    <source>
        <dbReference type="ARBA" id="ARBA00022448"/>
    </source>
</evidence>
<feature type="chain" id="PRO_5046862244" evidence="12">
    <location>
        <begin position="30"/>
        <end position="961"/>
    </location>
</feature>
<evidence type="ECO:0000256" key="1">
    <source>
        <dbReference type="ARBA" id="ARBA00004571"/>
    </source>
</evidence>
<evidence type="ECO:0000256" key="5">
    <source>
        <dbReference type="ARBA" id="ARBA00022729"/>
    </source>
</evidence>
<dbReference type="InterPro" id="IPR037066">
    <property type="entry name" value="Plug_dom_sf"/>
</dbReference>
<dbReference type="PANTHER" id="PTHR30069:SF29">
    <property type="entry name" value="HEMOGLOBIN AND HEMOGLOBIN-HAPTOGLOBIN-BINDING PROTEIN 1-RELATED"/>
    <property type="match status" value="1"/>
</dbReference>
<evidence type="ECO:0000256" key="8">
    <source>
        <dbReference type="ARBA" id="ARBA00023170"/>
    </source>
</evidence>
<evidence type="ECO:0000256" key="4">
    <source>
        <dbReference type="ARBA" id="ARBA00022692"/>
    </source>
</evidence>
<feature type="signal peptide" evidence="12">
    <location>
        <begin position="1"/>
        <end position="29"/>
    </location>
</feature>
<dbReference type="PROSITE" id="PS52016">
    <property type="entry name" value="TONB_DEPENDENT_REC_3"/>
    <property type="match status" value="1"/>
</dbReference>
<evidence type="ECO:0000256" key="9">
    <source>
        <dbReference type="ARBA" id="ARBA00023237"/>
    </source>
</evidence>
<dbReference type="Pfam" id="PF07715">
    <property type="entry name" value="Plug"/>
    <property type="match status" value="1"/>
</dbReference>
<feature type="domain" description="TonB-dependent receptor-like beta-barrel" evidence="13">
    <location>
        <begin position="486"/>
        <end position="935"/>
    </location>
</feature>
<dbReference type="InterPro" id="IPR000531">
    <property type="entry name" value="Beta-barrel_TonB"/>
</dbReference>
<dbReference type="PANTHER" id="PTHR30069">
    <property type="entry name" value="TONB-DEPENDENT OUTER MEMBRANE RECEPTOR"/>
    <property type="match status" value="1"/>
</dbReference>
<organism evidence="15 16">
    <name type="scientific">Chitinophaga hostae</name>
    <dbReference type="NCBI Taxonomy" id="2831022"/>
    <lineage>
        <taxon>Bacteria</taxon>
        <taxon>Pseudomonadati</taxon>
        <taxon>Bacteroidota</taxon>
        <taxon>Chitinophagia</taxon>
        <taxon>Chitinophagales</taxon>
        <taxon>Chitinophagaceae</taxon>
        <taxon>Chitinophaga</taxon>
    </lineage>
</organism>
<evidence type="ECO:0000256" key="10">
    <source>
        <dbReference type="PROSITE-ProRule" id="PRU01360"/>
    </source>
</evidence>
<dbReference type="InterPro" id="IPR008969">
    <property type="entry name" value="CarboxyPept-like_regulatory"/>
</dbReference>
<evidence type="ECO:0000259" key="13">
    <source>
        <dbReference type="Pfam" id="PF00593"/>
    </source>
</evidence>
<proteinExistence type="inferred from homology"/>
<feature type="domain" description="TonB-dependent receptor plug" evidence="14">
    <location>
        <begin position="125"/>
        <end position="233"/>
    </location>
</feature>
<evidence type="ECO:0000256" key="7">
    <source>
        <dbReference type="ARBA" id="ARBA00023136"/>
    </source>
</evidence>
<dbReference type="RefSeq" id="WP_211974874.1">
    <property type="nucleotide sequence ID" value="NZ_CBFHAM010000050.1"/>
</dbReference>
<evidence type="ECO:0000256" key="12">
    <source>
        <dbReference type="SAM" id="SignalP"/>
    </source>
</evidence>
<gene>
    <name evidence="15" type="ORF">KE626_20885</name>
</gene>
<sequence>MKSILIKALWGSMLLLLSLVQVISAQTSATINGVVHDKGSGNAMPGVTVSVKGASAGTITGSAGTFSLKTTHAFPLTLVFSYVGYKTEEKEITSADGRVDITLGTTEILGQEVVVAASRVQESILQSPVSIEKIDARALKASPAASFYDAIGNLKGVEMSTQSLTFKSVNTRGFNSNGNTRVLQLNDGMDNQAPGLNFAVGNMVGIPELDLDNVELIPGAASALYGPNALNGIVLMTSKNPFQYQGLSAQVKTGFLNDNGRTSATTGFYDVSVRYAHAFSNKVAFKLNVGYLQAKDWQAYDHRDQSLANGHTLQDGTRANNEGYNGVNIYGDENTVNMYNTLAAQAATPGSPLATQLATVSGMFGGTVTPQQILNAAIPGAGSSNVTRTGYNEADVVDYTTKNLKLNGALHYKITENLEALIQGSYGAGTTVYTGADRYSLKNFNMAQYKVELKSPDFYVRLYTTQERSGDSYAAGTLASGINEAWKSSQQWYGEYFGTYAGASITNFAQAYGAALQGGASPAAALAAAQAALDGKRGTYNSAARAAADKGRLLPGTPEFDAAADKVKNKAIPGDASGVGAKFTDKTNLYQAEFMYNFHNLVHFAEILVGGNYRRYALNSEKTLFALDDNGKEFRINEYGGYVQIMKKLINDHLKLTGSVRYDKNMNFKGQFSPRISAVYTFFETQNIRVSYQTGFRIPHNQDQYIDLVTPQAHLIGGLPFLRERYGLDKGPLYSLQSVQAGAPKQYTFNEFLPERIQAYELGYKALVAKKLLIDAYIYKNDFKNMNGIQVLIQPTGATTRNVFSVPVSAQQTVKSWGWAIGLDYSLPLNFTAGGNVSYNELNNAKDLGTFLAMYNTPKVRYSLNFGNRNIANSNFAFNFLWKWQQSFVWQSSFVGPNVNVAGLSEIPAFGTLDAMVSKFFPKAKTTVKLGAVNLLNKKYIQSWGNPTVGSQYYISLGYNL</sequence>